<dbReference type="PANTHER" id="PTHR42879">
    <property type="entry name" value="3-OXOACYL-(ACYL-CARRIER-PROTEIN) REDUCTASE"/>
    <property type="match status" value="1"/>
</dbReference>
<proteinExistence type="inferred from homology"/>
<feature type="domain" description="Ketoreductase" evidence="3">
    <location>
        <begin position="2"/>
        <end position="163"/>
    </location>
</feature>
<name>A0A0X3TRL4_9RHOB</name>
<dbReference type="Proteomes" id="UP000053690">
    <property type="component" value="Unassembled WGS sequence"/>
</dbReference>
<keyword evidence="5" id="KW-1185">Reference proteome</keyword>
<dbReference type="STRING" id="1685378.AVO44_18890"/>
<dbReference type="InterPro" id="IPR036291">
    <property type="entry name" value="NAD(P)-bd_dom_sf"/>
</dbReference>
<sequence length="243" mass="24873">MSHVVVSGGGTGVGAAIAKRFAEDGAAVTLLGRTEANLQQQGLPYEVCDVTDAAQVQAAFRSARAERGPVTAVIANAGAAHSAPFSKMTADDLRAMTEVNLVGVFNVWQAGLSDMQAAGTGRLITIASVAGLKGFAYVAGYCAAKHAVVGLTRALAVELAPTGITVNAVCPGYVDTPMLDRSIANIVEKTGMSAEDAAASLHRGNPQRRFIETDEVASAVMWLCSDAAKSVNGHTLSLSGGEV</sequence>
<evidence type="ECO:0000259" key="3">
    <source>
        <dbReference type="SMART" id="SM00822"/>
    </source>
</evidence>
<dbReference type="AlphaFoldDB" id="A0A0X3TRL4"/>
<organism evidence="4 5">
    <name type="scientific">Ruegeria profundi</name>
    <dbReference type="NCBI Taxonomy" id="1685378"/>
    <lineage>
        <taxon>Bacteria</taxon>
        <taxon>Pseudomonadati</taxon>
        <taxon>Pseudomonadota</taxon>
        <taxon>Alphaproteobacteria</taxon>
        <taxon>Rhodobacterales</taxon>
        <taxon>Roseobacteraceae</taxon>
        <taxon>Ruegeria</taxon>
    </lineage>
</organism>
<dbReference type="SMART" id="SM00822">
    <property type="entry name" value="PKS_KR"/>
    <property type="match status" value="1"/>
</dbReference>
<dbReference type="EMBL" id="LQBP01000013">
    <property type="protein sequence ID" value="KUJ77106.1"/>
    <property type="molecule type" value="Genomic_DNA"/>
</dbReference>
<dbReference type="PRINTS" id="PR00080">
    <property type="entry name" value="SDRFAMILY"/>
</dbReference>
<dbReference type="InterPro" id="IPR002347">
    <property type="entry name" value="SDR_fam"/>
</dbReference>
<evidence type="ECO:0000313" key="4">
    <source>
        <dbReference type="EMBL" id="KUJ77106.1"/>
    </source>
</evidence>
<dbReference type="GO" id="GO:0032787">
    <property type="term" value="P:monocarboxylic acid metabolic process"/>
    <property type="evidence" value="ECO:0007669"/>
    <property type="project" value="UniProtKB-ARBA"/>
</dbReference>
<comment type="caution">
    <text evidence="4">The sequence shown here is derived from an EMBL/GenBank/DDBJ whole genome shotgun (WGS) entry which is preliminary data.</text>
</comment>
<dbReference type="RefSeq" id="WP_068340576.1">
    <property type="nucleotide sequence ID" value="NZ_LQBP01000013.1"/>
</dbReference>
<dbReference type="FunFam" id="3.40.50.720:FF:000084">
    <property type="entry name" value="Short-chain dehydrogenase reductase"/>
    <property type="match status" value="1"/>
</dbReference>
<dbReference type="InterPro" id="IPR020904">
    <property type="entry name" value="Sc_DH/Rdtase_CS"/>
</dbReference>
<gene>
    <name evidence="4" type="ORF">AVO44_18890</name>
</gene>
<dbReference type="Gene3D" id="3.40.50.720">
    <property type="entry name" value="NAD(P)-binding Rossmann-like Domain"/>
    <property type="match status" value="1"/>
</dbReference>
<evidence type="ECO:0000313" key="5">
    <source>
        <dbReference type="Proteomes" id="UP000053690"/>
    </source>
</evidence>
<protein>
    <submittedName>
        <fullName evidence="4">3-hydroxyacyl-CoA dehydrogenase</fullName>
    </submittedName>
</protein>
<dbReference type="PROSITE" id="PS00061">
    <property type="entry name" value="ADH_SHORT"/>
    <property type="match status" value="1"/>
</dbReference>
<dbReference type="Pfam" id="PF00106">
    <property type="entry name" value="adh_short"/>
    <property type="match status" value="1"/>
</dbReference>
<dbReference type="OrthoDB" id="9804774at2"/>
<comment type="similarity">
    <text evidence="1 2">Belongs to the short-chain dehydrogenases/reductases (SDR) family.</text>
</comment>
<dbReference type="InterPro" id="IPR057326">
    <property type="entry name" value="KR_dom"/>
</dbReference>
<evidence type="ECO:0000256" key="2">
    <source>
        <dbReference type="RuleBase" id="RU000363"/>
    </source>
</evidence>
<evidence type="ECO:0000256" key="1">
    <source>
        <dbReference type="ARBA" id="ARBA00006484"/>
    </source>
</evidence>
<dbReference type="InterPro" id="IPR050259">
    <property type="entry name" value="SDR"/>
</dbReference>
<dbReference type="PANTHER" id="PTHR42879:SF2">
    <property type="entry name" value="3-OXOACYL-[ACYL-CARRIER-PROTEIN] REDUCTASE FABG"/>
    <property type="match status" value="1"/>
</dbReference>
<dbReference type="SUPFAM" id="SSF51735">
    <property type="entry name" value="NAD(P)-binding Rossmann-fold domains"/>
    <property type="match status" value="1"/>
</dbReference>
<accession>A0A0X3TRL4</accession>
<dbReference type="CDD" id="cd05233">
    <property type="entry name" value="SDR_c"/>
    <property type="match status" value="1"/>
</dbReference>
<dbReference type="PRINTS" id="PR00081">
    <property type="entry name" value="GDHRDH"/>
</dbReference>
<reference evidence="5" key="1">
    <citation type="submission" date="2015-12" db="EMBL/GenBank/DDBJ databases">
        <authorList>
            <person name="Zhang G."/>
            <person name="Stingl U."/>
        </authorList>
    </citation>
    <scope>NUCLEOTIDE SEQUENCE [LARGE SCALE GENOMIC DNA]</scope>
    <source>
        <strain evidence="5">ZGT108</strain>
    </source>
</reference>